<dbReference type="HAMAP" id="MF_00062">
    <property type="entry name" value="Sulf_adenylyltr_sub1"/>
    <property type="match status" value="1"/>
</dbReference>
<keyword evidence="4 6" id="KW-0067">ATP-binding</keyword>
<keyword evidence="3 6" id="KW-0547">Nucleotide-binding</keyword>
<dbReference type="CDD" id="cd03695">
    <property type="entry name" value="CysN_NodQ_II"/>
    <property type="match status" value="1"/>
</dbReference>
<accession>A0A7Y9NQU8</accession>
<dbReference type="EC" id="2.7.7.4" evidence="6"/>
<feature type="domain" description="Tr-type G" evidence="7">
    <location>
        <begin position="34"/>
        <end position="249"/>
    </location>
</feature>
<dbReference type="PROSITE" id="PS00301">
    <property type="entry name" value="G_TR_1"/>
    <property type="match status" value="1"/>
</dbReference>
<comment type="pathway">
    <text evidence="6">Sulfur metabolism; hydrogen sulfide biosynthesis; sulfite from sulfate: step 1/3.</text>
</comment>
<evidence type="ECO:0000313" key="9">
    <source>
        <dbReference type="Proteomes" id="UP000534186"/>
    </source>
</evidence>
<dbReference type="UniPathway" id="UPA00140">
    <property type="reaction ID" value="UER00204"/>
</dbReference>
<evidence type="ECO:0000256" key="1">
    <source>
        <dbReference type="ARBA" id="ARBA00022679"/>
    </source>
</evidence>
<dbReference type="NCBIfam" id="TIGR02034">
    <property type="entry name" value="CysN"/>
    <property type="match status" value="1"/>
</dbReference>
<dbReference type="InterPro" id="IPR044139">
    <property type="entry name" value="CysN_NoDQ_III"/>
</dbReference>
<evidence type="ECO:0000256" key="6">
    <source>
        <dbReference type="HAMAP-Rule" id="MF_00062"/>
    </source>
</evidence>
<dbReference type="SUPFAM" id="SSF52540">
    <property type="entry name" value="P-loop containing nucleoside triphosphate hydrolases"/>
    <property type="match status" value="1"/>
</dbReference>
<evidence type="ECO:0000256" key="4">
    <source>
        <dbReference type="ARBA" id="ARBA00022840"/>
    </source>
</evidence>
<dbReference type="Proteomes" id="UP000534186">
    <property type="component" value="Unassembled WGS sequence"/>
</dbReference>
<dbReference type="CDD" id="cd04166">
    <property type="entry name" value="CysN_ATPS"/>
    <property type="match status" value="1"/>
</dbReference>
<evidence type="ECO:0000313" key="8">
    <source>
        <dbReference type="EMBL" id="NYF53854.1"/>
    </source>
</evidence>
<dbReference type="GO" id="GO:0000103">
    <property type="term" value="P:sulfate assimilation"/>
    <property type="evidence" value="ECO:0007669"/>
    <property type="project" value="UniProtKB-UniRule"/>
</dbReference>
<dbReference type="InterPro" id="IPR044138">
    <property type="entry name" value="CysN_II"/>
</dbReference>
<dbReference type="InterPro" id="IPR054696">
    <property type="entry name" value="GTP-eEF1A_C"/>
</dbReference>
<dbReference type="SUPFAM" id="SSF50465">
    <property type="entry name" value="EF-Tu/eEF-1alpha/eIF2-gamma C-terminal domain"/>
    <property type="match status" value="1"/>
</dbReference>
<dbReference type="FunFam" id="3.40.50.300:FF:000119">
    <property type="entry name" value="Sulfate adenylyltransferase subunit 1"/>
    <property type="match status" value="1"/>
</dbReference>
<dbReference type="InterPro" id="IPR041757">
    <property type="entry name" value="CysN_GTP-bd"/>
</dbReference>
<sequence length="557" mass="61326">MPPSESVLKLDVETQFEQVSGFSLSSFLANEHARDLLRFATAGSVDDGKSTLIGRLLYDTQSVYEDQVRSIRGKGSTGLDSVDLALLTDGLRAEREQGITIDVAYRYFSTANRKFIIADTPGHEQYTRNMATGASTASLAIVLVDARKGVLTQSRRHACITALLGVPHILVAVNKMDLVNYEKQAFDAIRADFTAFFEELGDMRPPHLYFVPVSALVGDNVVRATATMPWYQGPSLLEVLESVPAAEAGVAHPFRFPVQRVLRPNQDFRGFSGQIAAGTIRPGDPIMVLPSRRISRVRSIVTFDGDLVQAQAPQSVTLTITDELDVSRGDLIVAPEFPAITTKSFTASLVWMDEKPLDLARRYLLKHTSKTVQVQITDIRYRLDVETLEQDAAETLKFNDIGLVEVQSVLPLFVDNYSTNRITGSFVLIDPVTNLTVAAGMIRSIGVETSVKTTNVVTETDRRERWGHSGAHIHLRSPIDFADAVERALFLRGVFIVRPEFPSDESIAVLITGGALVLTHAASEDRTVRFGEREAVVSDVDDLLRFLDAYAITTGEK</sequence>
<comment type="function">
    <text evidence="6">With CysD forms the ATP sulfurylase (ATPS) that catalyzes the adenylation of sulfate producing adenosine 5'-phosphosulfate (APS) and diphosphate, the first enzymatic step in sulfur assimilation pathway. APS synthesis involves the formation of a high-energy phosphoric-sulfuric acid anhydride bond driven by GTP hydrolysis by CysN coupled to ATP hydrolysis by CysD.</text>
</comment>
<feature type="binding site" evidence="6">
    <location>
        <begin position="43"/>
        <end position="50"/>
    </location>
    <ligand>
        <name>GTP</name>
        <dbReference type="ChEBI" id="CHEBI:37565"/>
    </ligand>
</feature>
<feature type="binding site" evidence="6">
    <location>
        <begin position="174"/>
        <end position="177"/>
    </location>
    <ligand>
        <name>GTP</name>
        <dbReference type="ChEBI" id="CHEBI:37565"/>
    </ligand>
</feature>
<evidence type="ECO:0000256" key="3">
    <source>
        <dbReference type="ARBA" id="ARBA00022741"/>
    </source>
</evidence>
<dbReference type="Gene3D" id="3.40.50.300">
    <property type="entry name" value="P-loop containing nucleotide triphosphate hydrolases"/>
    <property type="match status" value="1"/>
</dbReference>
<proteinExistence type="inferred from homology"/>
<dbReference type="GO" id="GO:0004781">
    <property type="term" value="F:sulfate adenylyltransferase (ATP) activity"/>
    <property type="evidence" value="ECO:0007669"/>
    <property type="project" value="UniProtKB-UniRule"/>
</dbReference>
<dbReference type="GO" id="GO:0003924">
    <property type="term" value="F:GTPase activity"/>
    <property type="evidence" value="ECO:0007669"/>
    <property type="project" value="InterPro"/>
</dbReference>
<dbReference type="PROSITE" id="PS51722">
    <property type="entry name" value="G_TR_2"/>
    <property type="match status" value="1"/>
</dbReference>
<dbReference type="EMBL" id="JACCCV010000002">
    <property type="protein sequence ID" value="NYF53854.1"/>
    <property type="molecule type" value="Genomic_DNA"/>
</dbReference>
<dbReference type="PANTHER" id="PTHR23115">
    <property type="entry name" value="TRANSLATION FACTOR"/>
    <property type="match status" value="1"/>
</dbReference>
<dbReference type="NCBIfam" id="NF003478">
    <property type="entry name" value="PRK05124.1"/>
    <property type="match status" value="1"/>
</dbReference>
<dbReference type="InterPro" id="IPR011779">
    <property type="entry name" value="SO4_adenylTrfase_lsu"/>
</dbReference>
<dbReference type="Pfam" id="PF22594">
    <property type="entry name" value="GTP-eEF1A_C"/>
    <property type="match status" value="1"/>
</dbReference>
<dbReference type="PRINTS" id="PR00315">
    <property type="entry name" value="ELONGATNFCT"/>
</dbReference>
<keyword evidence="1 6" id="KW-0808">Transferase</keyword>
<keyword evidence="5 6" id="KW-0342">GTP-binding</keyword>
<dbReference type="InterPro" id="IPR000795">
    <property type="entry name" value="T_Tr_GTP-bd_dom"/>
</dbReference>
<dbReference type="InterPro" id="IPR009000">
    <property type="entry name" value="Transl_B-barrel_sf"/>
</dbReference>
<dbReference type="AlphaFoldDB" id="A0A7Y9NQU8"/>
<keyword evidence="2 6" id="KW-0548">Nucleotidyltransferase</keyword>
<dbReference type="InterPro" id="IPR027417">
    <property type="entry name" value="P-loop_NTPase"/>
</dbReference>
<feature type="binding site" evidence="6">
    <location>
        <begin position="119"/>
        <end position="123"/>
    </location>
    <ligand>
        <name>GTP</name>
        <dbReference type="ChEBI" id="CHEBI:37565"/>
    </ligand>
</feature>
<comment type="similarity">
    <text evidence="6">Belongs to the TRAFAC class translation factor GTPase superfamily. Classic translation factor GTPase family. CysN/NodQ subfamily.</text>
</comment>
<dbReference type="Pfam" id="PF00009">
    <property type="entry name" value="GTP_EFTU"/>
    <property type="match status" value="1"/>
</dbReference>
<evidence type="ECO:0000256" key="5">
    <source>
        <dbReference type="ARBA" id="ARBA00023134"/>
    </source>
</evidence>
<evidence type="ECO:0000256" key="2">
    <source>
        <dbReference type="ARBA" id="ARBA00022695"/>
    </source>
</evidence>
<dbReference type="Gene3D" id="2.40.30.10">
    <property type="entry name" value="Translation factors"/>
    <property type="match status" value="2"/>
</dbReference>
<protein>
    <recommendedName>
        <fullName evidence="6">Sulfate adenylyltransferase subunit 1</fullName>
        <ecNumber evidence="6">2.7.7.4</ecNumber>
    </recommendedName>
    <alternativeName>
        <fullName evidence="6">ATP-sulfurylase large subunit</fullName>
    </alternativeName>
    <alternativeName>
        <fullName evidence="6">Sulfate adenylate transferase</fullName>
        <shortName evidence="6">SAT</shortName>
    </alternativeName>
</protein>
<evidence type="ECO:0000259" key="7">
    <source>
        <dbReference type="PROSITE" id="PS51722"/>
    </source>
</evidence>
<dbReference type="InterPro" id="IPR050100">
    <property type="entry name" value="TRAFAC_GTPase_members"/>
</dbReference>
<dbReference type="GO" id="GO:0070814">
    <property type="term" value="P:hydrogen sulfide biosynthetic process"/>
    <property type="evidence" value="ECO:0007669"/>
    <property type="project" value="UniProtKB-UniRule"/>
</dbReference>
<dbReference type="InterPro" id="IPR009001">
    <property type="entry name" value="Transl_elong_EF1A/Init_IF2_C"/>
</dbReference>
<dbReference type="CDD" id="cd04095">
    <property type="entry name" value="CysN_NoDQ_III"/>
    <property type="match status" value="1"/>
</dbReference>
<comment type="caution">
    <text evidence="8">The sequence shown here is derived from an EMBL/GenBank/DDBJ whole genome shotgun (WGS) entry which is preliminary data.</text>
</comment>
<gene>
    <name evidence="6" type="primary">cysN</name>
    <name evidence="8" type="ORF">HDF12_004253</name>
</gene>
<dbReference type="GO" id="GO:0005524">
    <property type="term" value="F:ATP binding"/>
    <property type="evidence" value="ECO:0007669"/>
    <property type="project" value="UniProtKB-KW"/>
</dbReference>
<reference evidence="8 9" key="1">
    <citation type="submission" date="2020-07" db="EMBL/GenBank/DDBJ databases">
        <title>Genomic Encyclopedia of Type Strains, Phase IV (KMG-V): Genome sequencing to study the core and pangenomes of soil and plant-associated prokaryotes.</title>
        <authorList>
            <person name="Whitman W."/>
        </authorList>
    </citation>
    <scope>NUCLEOTIDE SEQUENCE [LARGE SCALE GENOMIC DNA]</scope>
    <source>
        <strain evidence="8 9">M8UP30</strain>
    </source>
</reference>
<comment type="catalytic activity">
    <reaction evidence="6">
        <text>sulfate + ATP + H(+) = adenosine 5'-phosphosulfate + diphosphate</text>
        <dbReference type="Rhea" id="RHEA:18133"/>
        <dbReference type="ChEBI" id="CHEBI:15378"/>
        <dbReference type="ChEBI" id="CHEBI:16189"/>
        <dbReference type="ChEBI" id="CHEBI:30616"/>
        <dbReference type="ChEBI" id="CHEBI:33019"/>
        <dbReference type="ChEBI" id="CHEBI:58243"/>
        <dbReference type="EC" id="2.7.7.4"/>
    </reaction>
</comment>
<name>A0A7Y9NQU8_9BACT</name>
<organism evidence="8 9">
    <name type="scientific">Tunturiibacter lichenicola</name>
    <dbReference type="NCBI Taxonomy" id="2051959"/>
    <lineage>
        <taxon>Bacteria</taxon>
        <taxon>Pseudomonadati</taxon>
        <taxon>Acidobacteriota</taxon>
        <taxon>Terriglobia</taxon>
        <taxon>Terriglobales</taxon>
        <taxon>Acidobacteriaceae</taxon>
        <taxon>Tunturiibacter</taxon>
    </lineage>
</organism>
<comment type="subunit">
    <text evidence="6">Heterodimer composed of CysD, the smaller subunit, and CysN.</text>
</comment>
<dbReference type="SUPFAM" id="SSF50447">
    <property type="entry name" value="Translation proteins"/>
    <property type="match status" value="1"/>
</dbReference>
<dbReference type="GO" id="GO:0005525">
    <property type="term" value="F:GTP binding"/>
    <property type="evidence" value="ECO:0007669"/>
    <property type="project" value="UniProtKB-UniRule"/>
</dbReference>
<dbReference type="InterPro" id="IPR031157">
    <property type="entry name" value="G_TR_CS"/>
</dbReference>